<dbReference type="AlphaFoldDB" id="A0AA36BVJ3"/>
<gene>
    <name evidence="1" type="ORF">OCTVUL_1B000260</name>
</gene>
<dbReference type="Proteomes" id="UP001162480">
    <property type="component" value="Chromosome 26"/>
</dbReference>
<name>A0AA36BVJ3_OCTVU</name>
<reference evidence="1" key="1">
    <citation type="submission" date="2023-08" db="EMBL/GenBank/DDBJ databases">
        <authorList>
            <person name="Alioto T."/>
            <person name="Alioto T."/>
            <person name="Gomez Garrido J."/>
        </authorList>
    </citation>
    <scope>NUCLEOTIDE SEQUENCE</scope>
</reference>
<proteinExistence type="predicted"/>
<organism evidence="1 2">
    <name type="scientific">Octopus vulgaris</name>
    <name type="common">Common octopus</name>
    <dbReference type="NCBI Taxonomy" id="6645"/>
    <lineage>
        <taxon>Eukaryota</taxon>
        <taxon>Metazoa</taxon>
        <taxon>Spiralia</taxon>
        <taxon>Lophotrochozoa</taxon>
        <taxon>Mollusca</taxon>
        <taxon>Cephalopoda</taxon>
        <taxon>Coleoidea</taxon>
        <taxon>Octopodiformes</taxon>
        <taxon>Octopoda</taxon>
        <taxon>Incirrata</taxon>
        <taxon>Octopodidae</taxon>
        <taxon>Octopus</taxon>
    </lineage>
</organism>
<evidence type="ECO:0000313" key="1">
    <source>
        <dbReference type="EMBL" id="CAI9741430.1"/>
    </source>
</evidence>
<dbReference type="PANTHER" id="PTHR45913:SF5">
    <property type="entry name" value="GENERAL TRANSCRIPTION FACTOR II-I REPEAT DOMAIN-CONTAINING PROTEIN 2A-LIKE PROTEIN"/>
    <property type="match status" value="1"/>
</dbReference>
<keyword evidence="2" id="KW-1185">Reference proteome</keyword>
<accession>A0AA36BVJ3</accession>
<protein>
    <submittedName>
        <fullName evidence="1">Uncharacterized protein</fullName>
    </submittedName>
</protein>
<dbReference type="PANTHER" id="PTHR45913">
    <property type="entry name" value="EPM2A-INTERACTING PROTEIN 1"/>
    <property type="match status" value="1"/>
</dbReference>
<evidence type="ECO:0000313" key="2">
    <source>
        <dbReference type="Proteomes" id="UP001162480"/>
    </source>
</evidence>
<dbReference type="EMBL" id="OX597839">
    <property type="protein sequence ID" value="CAI9741430.1"/>
    <property type="molecule type" value="Genomic_DNA"/>
</dbReference>
<sequence length="149" mass="17952">MDSNFCDLPYYTEVRWLSCSKVLFRFYKLRRETDLFLTEKNRADPQLSDPSWLSKLSFLVDVTSHTNELNLKLQRKNNLVCDLYRIIAAFWRRPLLFEARLEGENFSHFQCFQEFCTENVEHVNLEFQKEIIRVLNTHFSQRFSNLGQN</sequence>